<comment type="similarity">
    <text evidence="1 16">Belongs to the DNA polymerase type-A family.</text>
</comment>
<proteinExistence type="inferred from homology"/>
<evidence type="ECO:0000256" key="11">
    <source>
        <dbReference type="ARBA" id="ARBA00022932"/>
    </source>
</evidence>
<accession>A0A6S6SQX7</accession>
<evidence type="ECO:0000256" key="2">
    <source>
        <dbReference type="ARBA" id="ARBA00012417"/>
    </source>
</evidence>
<keyword evidence="9 16" id="KW-0378">Hydrolase</keyword>
<evidence type="ECO:0000256" key="7">
    <source>
        <dbReference type="ARBA" id="ARBA00022722"/>
    </source>
</evidence>
<dbReference type="Pfam" id="PF01367">
    <property type="entry name" value="5_3_exonuc"/>
    <property type="match status" value="1"/>
</dbReference>
<keyword evidence="8 16" id="KW-0227">DNA damage</keyword>
<reference evidence="20" key="1">
    <citation type="submission" date="2020-01" db="EMBL/GenBank/DDBJ databases">
        <authorList>
            <person name="Meier V. D."/>
            <person name="Meier V D."/>
        </authorList>
    </citation>
    <scope>NUCLEOTIDE SEQUENCE</scope>
    <source>
        <strain evidence="20">HLG_WM_MAG_12</strain>
    </source>
</reference>
<dbReference type="GO" id="GO:0008408">
    <property type="term" value="F:3'-5' exonuclease activity"/>
    <property type="evidence" value="ECO:0007669"/>
    <property type="project" value="UniProtKB-UniRule"/>
</dbReference>
<dbReference type="InterPro" id="IPR002298">
    <property type="entry name" value="DNA_polymerase_A"/>
</dbReference>
<comment type="catalytic activity">
    <reaction evidence="14 16">
        <text>DNA(n) + a 2'-deoxyribonucleoside 5'-triphosphate = DNA(n+1) + diphosphate</text>
        <dbReference type="Rhea" id="RHEA:22508"/>
        <dbReference type="Rhea" id="RHEA-COMP:17339"/>
        <dbReference type="Rhea" id="RHEA-COMP:17340"/>
        <dbReference type="ChEBI" id="CHEBI:33019"/>
        <dbReference type="ChEBI" id="CHEBI:61560"/>
        <dbReference type="ChEBI" id="CHEBI:173112"/>
        <dbReference type="EC" id="2.7.7.7"/>
    </reaction>
</comment>
<evidence type="ECO:0000256" key="14">
    <source>
        <dbReference type="ARBA" id="ARBA00049244"/>
    </source>
</evidence>
<dbReference type="GO" id="GO:0006261">
    <property type="term" value="P:DNA-templated DNA replication"/>
    <property type="evidence" value="ECO:0007669"/>
    <property type="project" value="UniProtKB-UniRule"/>
</dbReference>
<dbReference type="GO" id="GO:0008409">
    <property type="term" value="F:5'-3' exonuclease activity"/>
    <property type="evidence" value="ECO:0007669"/>
    <property type="project" value="UniProtKB-UniRule"/>
</dbReference>
<dbReference type="InterPro" id="IPR012337">
    <property type="entry name" value="RNaseH-like_sf"/>
</dbReference>
<dbReference type="InterPro" id="IPR002562">
    <property type="entry name" value="3'-5'_exonuclease_dom"/>
</dbReference>
<dbReference type="GO" id="GO:0006302">
    <property type="term" value="P:double-strand break repair"/>
    <property type="evidence" value="ECO:0007669"/>
    <property type="project" value="TreeGrafter"/>
</dbReference>
<dbReference type="FunFam" id="1.10.150.20:FF:000003">
    <property type="entry name" value="DNA polymerase I"/>
    <property type="match status" value="1"/>
</dbReference>
<dbReference type="EMBL" id="CACVAW010000018">
    <property type="protein sequence ID" value="CAA6805347.1"/>
    <property type="molecule type" value="Genomic_DNA"/>
</dbReference>
<feature type="domain" description="DNA-directed DNA polymerase family A palm" evidence="19">
    <location>
        <begin position="632"/>
        <end position="832"/>
    </location>
</feature>
<evidence type="ECO:0000256" key="5">
    <source>
        <dbReference type="ARBA" id="ARBA00022695"/>
    </source>
</evidence>
<dbReference type="Pfam" id="PF00476">
    <property type="entry name" value="DNA_pol_A"/>
    <property type="match status" value="1"/>
</dbReference>
<evidence type="ECO:0000256" key="10">
    <source>
        <dbReference type="ARBA" id="ARBA00022839"/>
    </source>
</evidence>
<keyword evidence="10 16" id="KW-0269">Exonuclease</keyword>
<dbReference type="NCBIfam" id="NF004397">
    <property type="entry name" value="PRK05755.1"/>
    <property type="match status" value="1"/>
</dbReference>
<dbReference type="InterPro" id="IPR019760">
    <property type="entry name" value="DNA-dir_DNA_pol_A_CS"/>
</dbReference>
<keyword evidence="7" id="KW-0540">Nuclease</keyword>
<dbReference type="InterPro" id="IPR008918">
    <property type="entry name" value="HhH2"/>
</dbReference>
<keyword evidence="12 16" id="KW-0238">DNA-binding</keyword>
<dbReference type="PROSITE" id="PS00447">
    <property type="entry name" value="DNA_POLYMERASE_A"/>
    <property type="match status" value="1"/>
</dbReference>
<dbReference type="CDD" id="cd08637">
    <property type="entry name" value="DNA_pol_A_pol_I_C"/>
    <property type="match status" value="1"/>
</dbReference>
<evidence type="ECO:0000313" key="20">
    <source>
        <dbReference type="EMBL" id="CAA6805347.1"/>
    </source>
</evidence>
<keyword evidence="5 16" id="KW-0548">Nucleotidyltransferase</keyword>
<dbReference type="InterPro" id="IPR043502">
    <property type="entry name" value="DNA/RNA_pol_sf"/>
</dbReference>
<evidence type="ECO:0000256" key="1">
    <source>
        <dbReference type="ARBA" id="ARBA00007705"/>
    </source>
</evidence>
<evidence type="ECO:0000256" key="15">
    <source>
        <dbReference type="NCBIfam" id="TIGR00593"/>
    </source>
</evidence>
<dbReference type="AlphaFoldDB" id="A0A6S6SQX7"/>
<dbReference type="CDD" id="cd09859">
    <property type="entry name" value="PIN_53EXO"/>
    <property type="match status" value="1"/>
</dbReference>
<dbReference type="Pfam" id="PF02739">
    <property type="entry name" value="5_3_exonuc_N"/>
    <property type="match status" value="1"/>
</dbReference>
<dbReference type="PANTHER" id="PTHR10133:SF27">
    <property type="entry name" value="DNA POLYMERASE NU"/>
    <property type="match status" value="1"/>
</dbReference>
<dbReference type="Gene3D" id="1.10.150.20">
    <property type="entry name" value="5' to 3' exonuclease, C-terminal subdomain"/>
    <property type="match status" value="2"/>
</dbReference>
<dbReference type="FunFam" id="1.10.150.20:FF:000002">
    <property type="entry name" value="DNA polymerase I"/>
    <property type="match status" value="1"/>
</dbReference>
<dbReference type="EC" id="2.7.7.7" evidence="2 15"/>
<evidence type="ECO:0000259" key="19">
    <source>
        <dbReference type="SMART" id="SM00482"/>
    </source>
</evidence>
<dbReference type="SMART" id="SM00475">
    <property type="entry name" value="53EXOc"/>
    <property type="match status" value="1"/>
</dbReference>
<dbReference type="InterPro" id="IPR029060">
    <property type="entry name" value="PIN-like_dom_sf"/>
</dbReference>
<dbReference type="InterPro" id="IPR002421">
    <property type="entry name" value="5-3_exonuclease"/>
</dbReference>
<dbReference type="PRINTS" id="PR00868">
    <property type="entry name" value="DNAPOLI"/>
</dbReference>
<dbReference type="Gene3D" id="1.20.1060.10">
    <property type="entry name" value="Taq DNA Polymerase, Chain T, domain 4"/>
    <property type="match status" value="1"/>
</dbReference>
<keyword evidence="11 16" id="KW-0239">DNA-directed DNA polymerase</keyword>
<evidence type="ECO:0000256" key="6">
    <source>
        <dbReference type="ARBA" id="ARBA00022705"/>
    </source>
</evidence>
<gene>
    <name evidence="16" type="primary">polA</name>
    <name evidence="20" type="ORF">HELGO_WM13152</name>
</gene>
<dbReference type="SMART" id="SM00279">
    <property type="entry name" value="HhH2"/>
    <property type="match status" value="1"/>
</dbReference>
<dbReference type="SUPFAM" id="SSF56672">
    <property type="entry name" value="DNA/RNA polymerases"/>
    <property type="match status" value="1"/>
</dbReference>
<feature type="domain" description="5'-3' exonuclease" evidence="18">
    <location>
        <begin position="1"/>
        <end position="255"/>
    </location>
</feature>
<evidence type="ECO:0000256" key="13">
    <source>
        <dbReference type="ARBA" id="ARBA00023204"/>
    </source>
</evidence>
<dbReference type="NCBIfam" id="TIGR00593">
    <property type="entry name" value="pola"/>
    <property type="match status" value="1"/>
</dbReference>
<dbReference type="SMART" id="SM00474">
    <property type="entry name" value="35EXOc"/>
    <property type="match status" value="1"/>
</dbReference>
<dbReference type="Gene3D" id="3.40.50.1010">
    <property type="entry name" value="5'-nuclease"/>
    <property type="match status" value="1"/>
</dbReference>
<dbReference type="SUPFAM" id="SSF88723">
    <property type="entry name" value="PIN domain-like"/>
    <property type="match status" value="1"/>
</dbReference>
<dbReference type="InterPro" id="IPR036279">
    <property type="entry name" value="5-3_exonuclease_C_sf"/>
</dbReference>
<dbReference type="FunFam" id="1.20.1060.10:FF:000001">
    <property type="entry name" value="DNA polymerase I"/>
    <property type="match status" value="1"/>
</dbReference>
<keyword evidence="13 16" id="KW-0234">DNA repair</keyword>
<organism evidence="20">
    <name type="scientific">uncultured Campylobacterales bacterium</name>
    <dbReference type="NCBI Taxonomy" id="352960"/>
    <lineage>
        <taxon>Bacteria</taxon>
        <taxon>Pseudomonadati</taxon>
        <taxon>Campylobacterota</taxon>
        <taxon>Epsilonproteobacteria</taxon>
        <taxon>Campylobacterales</taxon>
        <taxon>environmental samples</taxon>
    </lineage>
</organism>
<evidence type="ECO:0000256" key="8">
    <source>
        <dbReference type="ARBA" id="ARBA00022763"/>
    </source>
</evidence>
<sequence>MKTLSIIDTFGFFFSSYHALPPLVSSSGHPTGLLTGFINFVSNLQSELDTDSIVFALDSKTRNFRLDIDPNYKANRKPAPDELKVQLPIAIDFIKKMGFMTVEVDHLEADDIIYSLCQRYEDEYKIKVVTYDKDLYQLINKNIQIYNPRLRTLIDEQGCIEKFGVKPSQIRDYLSILGDASDNIPGVKGIGAKGAKKLLDDFGSFHSIYENLGLIPNKRTALLLQESKENAFMSYELVGLKDTEIDIEDEDMAFPKDPVESIKDELDIYDIKAVTRRIKKVVPTIKFDSILLDTKEKLQDLKIPENSIVAFDTETSSLDVKIANIIGFSFSFHEKNAYYVPIAHSYLGVGNQISLDDAREFLKKLFEHKIVGQNLKYDLAVIRHNFNLDFKIHSDTMVSSWLINPEGSHSLDSMAKKYFNHETIKFNNTVKSGESFASVDIKNACMYASEDALLTLKLYNTLGLSDTKQKILEDIEIPFIYVLLDMQKNGIKIDTNVLQTLGSEIDETLKSLTSSIYELAGGEFNIKSTKQLGVVLFETLGLKSGKKTKTGYSTNESVLLNIEDSHEIIGLILEYRELQKLNSTYIKPLIEYANKDERKRIYTSYLHTGTVTGRLSSKNPNLQNIPTRKEMGKQIKKAFIAKEGYKLLAFDYSQIELRLLAHFSKDPTLLKAFNDNKDIHSATAISIFGNDEGNNRSIAKAVNFGLIYGMGANKLARTINVSIKDAKSYIDKYFESFATVKDYIASVEQQVQVDGYVNTLINRQRIFDFDNANGMQKAAYLRDSVNTIFQGSAADIIKMAMNEFYATHKNSDDIKMLLQIHDELIFEVKEEMIDEYSVKIKNIMQNIVELKVPLTVSSKVGNSWYDLEDL</sequence>
<keyword evidence="6 16" id="KW-0235">DNA replication</keyword>
<dbReference type="PANTHER" id="PTHR10133">
    <property type="entry name" value="DNA POLYMERASE I"/>
    <property type="match status" value="1"/>
</dbReference>
<dbReference type="Pfam" id="PF01612">
    <property type="entry name" value="DNA_pol_A_exo1"/>
    <property type="match status" value="1"/>
</dbReference>
<dbReference type="Gene3D" id="3.30.70.370">
    <property type="match status" value="1"/>
</dbReference>
<protein>
    <recommendedName>
        <fullName evidence="3 15">DNA polymerase I</fullName>
        <ecNumber evidence="2 15">2.7.7.7</ecNumber>
    </recommendedName>
</protein>
<dbReference type="SMART" id="SM00482">
    <property type="entry name" value="POLAc"/>
    <property type="match status" value="1"/>
</dbReference>
<evidence type="ECO:0000259" key="18">
    <source>
        <dbReference type="SMART" id="SM00475"/>
    </source>
</evidence>
<dbReference type="InterPro" id="IPR036397">
    <property type="entry name" value="RNaseH_sf"/>
</dbReference>
<comment type="function">
    <text evidence="16">In addition to polymerase activity, this DNA polymerase exhibits 3'-5' and 5'-3' exonuclease activity.</text>
</comment>
<feature type="domain" description="3'-5' exonuclease" evidence="17">
    <location>
        <begin position="282"/>
        <end position="467"/>
    </location>
</feature>
<dbReference type="Gene3D" id="3.30.420.10">
    <property type="entry name" value="Ribonuclease H-like superfamily/Ribonuclease H"/>
    <property type="match status" value="1"/>
</dbReference>
<dbReference type="InterPro" id="IPR018320">
    <property type="entry name" value="DNA_polymerase_1"/>
</dbReference>
<dbReference type="GO" id="GO:0003887">
    <property type="term" value="F:DNA-directed DNA polymerase activity"/>
    <property type="evidence" value="ECO:0007669"/>
    <property type="project" value="UniProtKB-UniRule"/>
</dbReference>
<evidence type="ECO:0000256" key="12">
    <source>
        <dbReference type="ARBA" id="ARBA00023125"/>
    </source>
</evidence>
<dbReference type="InterPro" id="IPR020045">
    <property type="entry name" value="DNA_polI_H3TH"/>
</dbReference>
<dbReference type="GO" id="GO:0003677">
    <property type="term" value="F:DNA binding"/>
    <property type="evidence" value="ECO:0007669"/>
    <property type="project" value="UniProtKB-UniRule"/>
</dbReference>
<evidence type="ECO:0000259" key="17">
    <source>
        <dbReference type="SMART" id="SM00474"/>
    </source>
</evidence>
<dbReference type="CDD" id="cd06139">
    <property type="entry name" value="DNA_polA_I_Ecoli_like_exo"/>
    <property type="match status" value="1"/>
</dbReference>
<evidence type="ECO:0000256" key="16">
    <source>
        <dbReference type="RuleBase" id="RU004460"/>
    </source>
</evidence>
<dbReference type="SUPFAM" id="SSF47807">
    <property type="entry name" value="5' to 3' exonuclease, C-terminal subdomain"/>
    <property type="match status" value="1"/>
</dbReference>
<evidence type="ECO:0000256" key="9">
    <source>
        <dbReference type="ARBA" id="ARBA00022801"/>
    </source>
</evidence>
<evidence type="ECO:0000256" key="3">
    <source>
        <dbReference type="ARBA" id="ARBA00020311"/>
    </source>
</evidence>
<name>A0A6S6SQX7_9BACT</name>
<dbReference type="InterPro" id="IPR020046">
    <property type="entry name" value="5-3_exonucl_a-hlix_arch_N"/>
</dbReference>
<dbReference type="CDD" id="cd09898">
    <property type="entry name" value="H3TH_53EXO"/>
    <property type="match status" value="1"/>
</dbReference>
<dbReference type="SUPFAM" id="SSF53098">
    <property type="entry name" value="Ribonuclease H-like"/>
    <property type="match status" value="1"/>
</dbReference>
<dbReference type="InterPro" id="IPR001098">
    <property type="entry name" value="DNA-dir_DNA_pol_A_palm_dom"/>
</dbReference>
<keyword evidence="4 16" id="KW-0808">Transferase</keyword>
<evidence type="ECO:0000256" key="4">
    <source>
        <dbReference type="ARBA" id="ARBA00022679"/>
    </source>
</evidence>